<feature type="non-terminal residue" evidence="1">
    <location>
        <position position="1"/>
    </location>
</feature>
<keyword evidence="2" id="KW-1185">Reference proteome</keyword>
<protein>
    <submittedName>
        <fullName evidence="1">Uncharacterized protein</fullName>
    </submittedName>
</protein>
<comment type="caution">
    <text evidence="1">The sequence shown here is derived from an EMBL/GenBank/DDBJ whole genome shotgun (WGS) entry which is preliminary data.</text>
</comment>
<evidence type="ECO:0000313" key="1">
    <source>
        <dbReference type="EMBL" id="ETE68738.1"/>
    </source>
</evidence>
<sequence>MRRMRDGVCSSTKPGKMFLLHHQFMNGTLVPTFPLSNLDASRITTPQLLACLEEEERSMGDVVCSSTQPGNAFLLRR</sequence>
<name>V8P3Z3_OPHHA</name>
<evidence type="ECO:0000313" key="2">
    <source>
        <dbReference type="Proteomes" id="UP000018936"/>
    </source>
</evidence>
<dbReference type="AlphaFoldDB" id="V8P3Z3"/>
<gene>
    <name evidence="1" type="ORF">L345_05471</name>
</gene>
<accession>V8P3Z3</accession>
<proteinExistence type="predicted"/>
<dbReference type="EMBL" id="AZIM01000953">
    <property type="protein sequence ID" value="ETE68738.1"/>
    <property type="molecule type" value="Genomic_DNA"/>
</dbReference>
<organism evidence="1 2">
    <name type="scientific">Ophiophagus hannah</name>
    <name type="common">King cobra</name>
    <name type="synonym">Naja hannah</name>
    <dbReference type="NCBI Taxonomy" id="8665"/>
    <lineage>
        <taxon>Eukaryota</taxon>
        <taxon>Metazoa</taxon>
        <taxon>Chordata</taxon>
        <taxon>Craniata</taxon>
        <taxon>Vertebrata</taxon>
        <taxon>Euteleostomi</taxon>
        <taxon>Lepidosauria</taxon>
        <taxon>Squamata</taxon>
        <taxon>Bifurcata</taxon>
        <taxon>Unidentata</taxon>
        <taxon>Episquamata</taxon>
        <taxon>Toxicofera</taxon>
        <taxon>Serpentes</taxon>
        <taxon>Colubroidea</taxon>
        <taxon>Elapidae</taxon>
        <taxon>Elapinae</taxon>
        <taxon>Ophiophagus</taxon>
    </lineage>
</organism>
<dbReference type="Proteomes" id="UP000018936">
    <property type="component" value="Unassembled WGS sequence"/>
</dbReference>
<reference evidence="1 2" key="1">
    <citation type="journal article" date="2013" name="Proc. Natl. Acad. Sci. U.S.A.">
        <title>The king cobra genome reveals dynamic gene evolution and adaptation in the snake venom system.</title>
        <authorList>
            <person name="Vonk F.J."/>
            <person name="Casewell N.R."/>
            <person name="Henkel C.V."/>
            <person name="Heimberg A.M."/>
            <person name="Jansen H.J."/>
            <person name="McCleary R.J."/>
            <person name="Kerkkamp H.M."/>
            <person name="Vos R.A."/>
            <person name="Guerreiro I."/>
            <person name="Calvete J.J."/>
            <person name="Wuster W."/>
            <person name="Woods A.E."/>
            <person name="Logan J.M."/>
            <person name="Harrison R.A."/>
            <person name="Castoe T.A."/>
            <person name="de Koning A.P."/>
            <person name="Pollock D.D."/>
            <person name="Yandell M."/>
            <person name="Calderon D."/>
            <person name="Renjifo C."/>
            <person name="Currier R.B."/>
            <person name="Salgado D."/>
            <person name="Pla D."/>
            <person name="Sanz L."/>
            <person name="Hyder A.S."/>
            <person name="Ribeiro J.M."/>
            <person name="Arntzen J.W."/>
            <person name="van den Thillart G.E."/>
            <person name="Boetzer M."/>
            <person name="Pirovano W."/>
            <person name="Dirks R.P."/>
            <person name="Spaink H.P."/>
            <person name="Duboule D."/>
            <person name="McGlinn E."/>
            <person name="Kini R.M."/>
            <person name="Richardson M.K."/>
        </authorList>
    </citation>
    <scope>NUCLEOTIDE SEQUENCE</scope>
    <source>
        <tissue evidence="1">Blood</tissue>
    </source>
</reference>